<sequence>MDEKRRSKVSEVETDEPVAFSLQEKEKKIGHGEKMQAIIDADEVLHARVAELYKDKTLTNDDRVQRLADLINARSEEVELADLINARSEEVALNELIQPIKQAQSQKRKRNRTRAQRISEMKAL</sequence>
<dbReference type="Proteomes" id="UP000245207">
    <property type="component" value="Unassembled WGS sequence"/>
</dbReference>
<organism evidence="2 3">
    <name type="scientific">Artemisia annua</name>
    <name type="common">Sweet wormwood</name>
    <dbReference type="NCBI Taxonomy" id="35608"/>
    <lineage>
        <taxon>Eukaryota</taxon>
        <taxon>Viridiplantae</taxon>
        <taxon>Streptophyta</taxon>
        <taxon>Embryophyta</taxon>
        <taxon>Tracheophyta</taxon>
        <taxon>Spermatophyta</taxon>
        <taxon>Magnoliopsida</taxon>
        <taxon>eudicotyledons</taxon>
        <taxon>Gunneridae</taxon>
        <taxon>Pentapetalae</taxon>
        <taxon>asterids</taxon>
        <taxon>campanulids</taxon>
        <taxon>Asterales</taxon>
        <taxon>Asteraceae</taxon>
        <taxon>Asteroideae</taxon>
        <taxon>Anthemideae</taxon>
        <taxon>Artemisiinae</taxon>
        <taxon>Artemisia</taxon>
    </lineage>
</organism>
<comment type="caution">
    <text evidence="2">The sequence shown here is derived from an EMBL/GenBank/DDBJ whole genome shotgun (WGS) entry which is preliminary data.</text>
</comment>
<reference evidence="2 3" key="1">
    <citation type="journal article" date="2018" name="Mol. Plant">
        <title>The genome of Artemisia annua provides insight into the evolution of Asteraceae family and artemisinin biosynthesis.</title>
        <authorList>
            <person name="Shen Q."/>
            <person name="Zhang L."/>
            <person name="Liao Z."/>
            <person name="Wang S."/>
            <person name="Yan T."/>
            <person name="Shi P."/>
            <person name="Liu M."/>
            <person name="Fu X."/>
            <person name="Pan Q."/>
            <person name="Wang Y."/>
            <person name="Lv Z."/>
            <person name="Lu X."/>
            <person name="Zhang F."/>
            <person name="Jiang W."/>
            <person name="Ma Y."/>
            <person name="Chen M."/>
            <person name="Hao X."/>
            <person name="Li L."/>
            <person name="Tang Y."/>
            <person name="Lv G."/>
            <person name="Zhou Y."/>
            <person name="Sun X."/>
            <person name="Brodelius P.E."/>
            <person name="Rose J.K.C."/>
            <person name="Tang K."/>
        </authorList>
    </citation>
    <scope>NUCLEOTIDE SEQUENCE [LARGE SCALE GENOMIC DNA]</scope>
    <source>
        <strain evidence="3">cv. Huhao1</strain>
        <tissue evidence="2">Leaf</tissue>
    </source>
</reference>
<dbReference type="EMBL" id="PKPP01005661">
    <property type="protein sequence ID" value="PWA59292.1"/>
    <property type="molecule type" value="Genomic_DNA"/>
</dbReference>
<feature type="region of interest" description="Disordered" evidence="1">
    <location>
        <begin position="102"/>
        <end position="124"/>
    </location>
</feature>
<evidence type="ECO:0000313" key="3">
    <source>
        <dbReference type="Proteomes" id="UP000245207"/>
    </source>
</evidence>
<protein>
    <submittedName>
        <fullName evidence="2">Uncharacterized protein</fullName>
    </submittedName>
</protein>
<proteinExistence type="predicted"/>
<accession>A0A2U1MDM8</accession>
<gene>
    <name evidence="2" type="ORF">CTI12_AA392130</name>
</gene>
<feature type="compositionally biased region" description="Basic residues" evidence="1">
    <location>
        <begin position="106"/>
        <end position="115"/>
    </location>
</feature>
<dbReference type="AlphaFoldDB" id="A0A2U1MDM8"/>
<evidence type="ECO:0000313" key="2">
    <source>
        <dbReference type="EMBL" id="PWA59292.1"/>
    </source>
</evidence>
<name>A0A2U1MDM8_ARTAN</name>
<evidence type="ECO:0000256" key="1">
    <source>
        <dbReference type="SAM" id="MobiDB-lite"/>
    </source>
</evidence>
<keyword evidence="3" id="KW-1185">Reference proteome</keyword>